<organism evidence="1 2">
    <name type="scientific">Cupriavidus alkaliphilus</name>
    <dbReference type="NCBI Taxonomy" id="942866"/>
    <lineage>
        <taxon>Bacteria</taxon>
        <taxon>Pseudomonadati</taxon>
        <taxon>Pseudomonadota</taxon>
        <taxon>Betaproteobacteria</taxon>
        <taxon>Burkholderiales</taxon>
        <taxon>Burkholderiaceae</taxon>
        <taxon>Cupriavidus</taxon>
    </lineage>
</organism>
<keyword evidence="2" id="KW-1185">Reference proteome</keyword>
<accession>A0A7W4VFE7</accession>
<name>A0A7W4VFE7_9BURK</name>
<evidence type="ECO:0000313" key="2">
    <source>
        <dbReference type="Proteomes" id="UP000578036"/>
    </source>
</evidence>
<dbReference type="EMBL" id="JACHWF010000006">
    <property type="protein sequence ID" value="MBB3009880.1"/>
    <property type="molecule type" value="Genomic_DNA"/>
</dbReference>
<sequence length="55" mass="5936">MAITFGSNANGIACRTRGNFDKIPYHFDNLYPGPAMCRPPGLTRNATTDVIAVAH</sequence>
<dbReference type="Proteomes" id="UP000578036">
    <property type="component" value="Unassembled WGS sequence"/>
</dbReference>
<comment type="caution">
    <text evidence="1">The sequence shown here is derived from an EMBL/GenBank/DDBJ whole genome shotgun (WGS) entry which is preliminary data.</text>
</comment>
<dbReference type="RefSeq" id="WP_165971559.1">
    <property type="nucleotide sequence ID" value="NZ_JACHWF010000006.1"/>
</dbReference>
<protein>
    <submittedName>
        <fullName evidence="1">Uncharacterized protein</fullName>
    </submittedName>
</protein>
<reference evidence="1 2" key="1">
    <citation type="submission" date="2020-08" db="EMBL/GenBank/DDBJ databases">
        <title>Genomic Encyclopedia of Type Strains, Phase IV (KMG-V): Genome sequencing to study the core and pangenomes of soil and plant-associated prokaryotes.</title>
        <authorList>
            <person name="Whitman W."/>
        </authorList>
    </citation>
    <scope>NUCLEOTIDE SEQUENCE [LARGE SCALE GENOMIC DNA]</scope>
    <source>
        <strain evidence="1 2">SLV-2362</strain>
    </source>
</reference>
<evidence type="ECO:0000313" key="1">
    <source>
        <dbReference type="EMBL" id="MBB3009880.1"/>
    </source>
</evidence>
<proteinExistence type="predicted"/>
<gene>
    <name evidence="1" type="ORF">FHX61_004556</name>
</gene>
<dbReference type="AlphaFoldDB" id="A0A7W4VFE7"/>